<feature type="domain" description="C-type lectin" evidence="4">
    <location>
        <begin position="34"/>
        <end position="154"/>
    </location>
</feature>
<dbReference type="SMART" id="SM00034">
    <property type="entry name" value="CLECT"/>
    <property type="match status" value="5"/>
</dbReference>
<name>A0A9R0E475_SPOFR</name>
<dbReference type="RefSeq" id="XP_050558942.1">
    <property type="nucleotide sequence ID" value="XM_050702985.1"/>
</dbReference>
<dbReference type="InterPro" id="IPR001304">
    <property type="entry name" value="C-type_lectin-like"/>
</dbReference>
<evidence type="ECO:0000313" key="6">
    <source>
        <dbReference type="RefSeq" id="XP_050558942.1"/>
    </source>
</evidence>
<dbReference type="GeneID" id="118267044"/>
<feature type="compositionally biased region" description="Basic and acidic residues" evidence="2">
    <location>
        <begin position="469"/>
        <end position="478"/>
    </location>
</feature>
<dbReference type="CDD" id="cd00037">
    <property type="entry name" value="CLECT"/>
    <property type="match status" value="3"/>
</dbReference>
<dbReference type="SUPFAM" id="SSF56436">
    <property type="entry name" value="C-type lectin-like"/>
    <property type="match status" value="5"/>
</dbReference>
<dbReference type="Pfam" id="PF00059">
    <property type="entry name" value="Lectin_C"/>
    <property type="match status" value="5"/>
</dbReference>
<feature type="domain" description="C-type lectin" evidence="4">
    <location>
        <begin position="328"/>
        <end position="448"/>
    </location>
</feature>
<keyword evidence="1" id="KW-1015">Disulfide bond</keyword>
<gene>
    <name evidence="6" type="primary">LOC118267044</name>
</gene>
<dbReference type="InterPro" id="IPR016187">
    <property type="entry name" value="CTDL_fold"/>
</dbReference>
<evidence type="ECO:0000313" key="5">
    <source>
        <dbReference type="Proteomes" id="UP000829999"/>
    </source>
</evidence>
<proteinExistence type="predicted"/>
<accession>A0A9R0E475</accession>
<dbReference type="InterPro" id="IPR016186">
    <property type="entry name" value="C-type_lectin-like/link_sf"/>
</dbReference>
<organism evidence="5 6">
    <name type="scientific">Spodoptera frugiperda</name>
    <name type="common">Fall armyworm</name>
    <dbReference type="NCBI Taxonomy" id="7108"/>
    <lineage>
        <taxon>Eukaryota</taxon>
        <taxon>Metazoa</taxon>
        <taxon>Ecdysozoa</taxon>
        <taxon>Arthropoda</taxon>
        <taxon>Hexapoda</taxon>
        <taxon>Insecta</taxon>
        <taxon>Pterygota</taxon>
        <taxon>Neoptera</taxon>
        <taxon>Endopterygota</taxon>
        <taxon>Lepidoptera</taxon>
        <taxon>Glossata</taxon>
        <taxon>Ditrysia</taxon>
        <taxon>Noctuoidea</taxon>
        <taxon>Noctuidae</taxon>
        <taxon>Amphipyrinae</taxon>
        <taxon>Spodoptera</taxon>
    </lineage>
</organism>
<dbReference type="OrthoDB" id="538816at2759"/>
<evidence type="ECO:0000256" key="3">
    <source>
        <dbReference type="SAM" id="SignalP"/>
    </source>
</evidence>
<feature type="chain" id="PRO_5040479130" evidence="3">
    <location>
        <begin position="21"/>
        <end position="804"/>
    </location>
</feature>
<evidence type="ECO:0000256" key="2">
    <source>
        <dbReference type="SAM" id="MobiDB-lite"/>
    </source>
</evidence>
<evidence type="ECO:0000256" key="1">
    <source>
        <dbReference type="ARBA" id="ARBA00023157"/>
    </source>
</evidence>
<dbReference type="InterPro" id="IPR050111">
    <property type="entry name" value="C-type_lectin/snaclec_domain"/>
</dbReference>
<feature type="domain" description="C-type lectin" evidence="4">
    <location>
        <begin position="651"/>
        <end position="776"/>
    </location>
</feature>
<dbReference type="PROSITE" id="PS50041">
    <property type="entry name" value="C_TYPE_LECTIN_2"/>
    <property type="match status" value="5"/>
</dbReference>
<feature type="domain" description="C-type lectin" evidence="4">
    <location>
        <begin position="182"/>
        <end position="300"/>
    </location>
</feature>
<reference evidence="6" key="1">
    <citation type="submission" date="2025-08" db="UniProtKB">
        <authorList>
            <consortium name="RefSeq"/>
        </authorList>
    </citation>
    <scope>IDENTIFICATION</scope>
    <source>
        <tissue evidence="6">Whole larval tissue</tissue>
    </source>
</reference>
<keyword evidence="3" id="KW-0732">Signal</keyword>
<keyword evidence="6" id="KW-0675">Receptor</keyword>
<dbReference type="PANTHER" id="PTHR22803">
    <property type="entry name" value="MANNOSE, PHOSPHOLIPASE, LECTIN RECEPTOR RELATED"/>
    <property type="match status" value="1"/>
</dbReference>
<dbReference type="InterPro" id="IPR018378">
    <property type="entry name" value="C-type_lectin_CS"/>
</dbReference>
<evidence type="ECO:0000259" key="4">
    <source>
        <dbReference type="PROSITE" id="PS50041"/>
    </source>
</evidence>
<dbReference type="PROSITE" id="PS00615">
    <property type="entry name" value="C_TYPE_LECTIN_1"/>
    <property type="match status" value="1"/>
</dbReference>
<sequence length="804" mass="91651">MDSNNLFILLVLYISEFSGGQPIVFRPGYTYIAQQQSFYKVHLSRMSWFEAKRMCVLEDASLFYPQNEEEAKDVLSFITHTAPTIPSIYLSLNDLDTKGMYQTIDGKPISDVYHKWSPGEPNNNNGEEDCVILILENGLFNDGNCNTTEYFVCKKPLDSRSNMSNSVGQEIIFRPDYTYIAQQQSFYKVHLPEMTWFEAKRICALEDASLFYPQNEEEAKDVLLFIKDTDPMISSIYLSLNDLDKKGVFKTIDGKPISDVYNKWGPGEPNNLGDEDCAVLHQNGELNDLNCNIKQRFVCKKPLDSGCNMSNSLGQEIVFRPDYTYIAQQQSFYKVHLSKMTWFEAKRMCALEEASLFYPENEKEAKDVLSFIQNTTQTIPSIYLSLNDLEIKGVYQTIDGKPISDVYNKWSPGEPNNNNGEEDCVVLVLENGLFNDGNCNTTEYFVCKKLLYSVRRNSGCNMPNSGGKRANESPDGKRSAPSMDTRNTRGITGGQDIIFRPDYTYIAQQQSFYKVHLPEMTWFEAKRICALEDASLFYPQNEEEAKDVLLFIKNTKLPIHSIYLSLNDLDIEGMYQTIDGKPISDVYNKWGPGEPNNNKGEEDCVVLFENGQFNDVNCNNMKHFVCKKPLEAVTWNSRCNMSNSGYIFSEETGNCYKLHTKPLNWIDAYATCLLERTTLAVIDSTSERDFLANLAIRAATHLISETYQKGIFHLGFHNRHNTGWTTVRGNPIVTDNEYWWGGHYPGEECNNKCGGMFYDGYLVNNDCEVKSFFICEHQGENHVGKINMDQQSVALVPEVVTPEP</sequence>
<feature type="signal peptide" evidence="3">
    <location>
        <begin position="1"/>
        <end position="20"/>
    </location>
</feature>
<feature type="region of interest" description="Disordered" evidence="2">
    <location>
        <begin position="462"/>
        <end position="491"/>
    </location>
</feature>
<protein>
    <submittedName>
        <fullName evidence="6">Macrophage mannose receptor 1 isoform X1</fullName>
    </submittedName>
</protein>
<keyword evidence="5" id="KW-1185">Reference proteome</keyword>
<dbReference type="AlphaFoldDB" id="A0A9R0E475"/>
<dbReference type="Proteomes" id="UP000829999">
    <property type="component" value="Chromosome 23"/>
</dbReference>
<feature type="domain" description="C-type lectin" evidence="4">
    <location>
        <begin position="508"/>
        <end position="627"/>
    </location>
</feature>
<dbReference type="Gene3D" id="3.10.100.10">
    <property type="entry name" value="Mannose-Binding Protein A, subunit A"/>
    <property type="match status" value="5"/>
</dbReference>